<dbReference type="EMBL" id="JAUEPO010000001">
    <property type="protein sequence ID" value="KAK3335157.1"/>
    <property type="molecule type" value="Genomic_DNA"/>
</dbReference>
<reference evidence="2" key="1">
    <citation type="journal article" date="2023" name="Mol. Phylogenet. Evol.">
        <title>Genome-scale phylogeny and comparative genomics of the fungal order Sordariales.</title>
        <authorList>
            <person name="Hensen N."/>
            <person name="Bonometti L."/>
            <person name="Westerberg I."/>
            <person name="Brannstrom I.O."/>
            <person name="Guillou S."/>
            <person name="Cros-Aarteil S."/>
            <person name="Calhoun S."/>
            <person name="Haridas S."/>
            <person name="Kuo A."/>
            <person name="Mondo S."/>
            <person name="Pangilinan J."/>
            <person name="Riley R."/>
            <person name="LaButti K."/>
            <person name="Andreopoulos B."/>
            <person name="Lipzen A."/>
            <person name="Chen C."/>
            <person name="Yan M."/>
            <person name="Daum C."/>
            <person name="Ng V."/>
            <person name="Clum A."/>
            <person name="Steindorff A."/>
            <person name="Ohm R.A."/>
            <person name="Martin F."/>
            <person name="Silar P."/>
            <person name="Natvig D.O."/>
            <person name="Lalanne C."/>
            <person name="Gautier V."/>
            <person name="Ament-Velasquez S.L."/>
            <person name="Kruys A."/>
            <person name="Hutchinson M.I."/>
            <person name="Powell A.J."/>
            <person name="Barry K."/>
            <person name="Miller A.N."/>
            <person name="Grigoriev I.V."/>
            <person name="Debuchy R."/>
            <person name="Gladieux P."/>
            <person name="Hiltunen Thoren M."/>
            <person name="Johannesson H."/>
        </authorList>
    </citation>
    <scope>NUCLEOTIDE SEQUENCE</scope>
    <source>
        <strain evidence="2">SMH4131-1</strain>
    </source>
</reference>
<accession>A0AAE0J267</accession>
<evidence type="ECO:0000313" key="2">
    <source>
        <dbReference type="EMBL" id="KAK3335157.1"/>
    </source>
</evidence>
<sequence length="277" mass="30969">MASNDYTLPSHLDGDGARLNLQHEAFRLILDDKLLHTQLPLDFSGRVLDIGTGTGIWAAEFASRYPASAVVGVDLYEPALSPTPSNLQFRVTDVEKNWDLPENAFDIIHGRMFLFLLKDPHAVLKRCFASLKPGGFVEFQEMQHPYQTDEAEVTPTLRFSRLRVEAAAKCGFDRSVVESLDEALREAGFTDIKISKFRFPIGPWMDEKRMKLVGEKYLQCLRWGMVGLSKVVLIKGLGWKEERVVEACEEVVADLGKGKVYAPIRVAVARKGASGEV</sequence>
<dbReference type="AlphaFoldDB" id="A0AAE0J267"/>
<dbReference type="PANTHER" id="PTHR43591:SF24">
    <property type="entry name" value="2-METHOXY-6-POLYPRENYL-1,4-BENZOQUINOL METHYLASE, MITOCHONDRIAL"/>
    <property type="match status" value="1"/>
</dbReference>
<reference evidence="2" key="2">
    <citation type="submission" date="2023-06" db="EMBL/GenBank/DDBJ databases">
        <authorList>
            <consortium name="Lawrence Berkeley National Laboratory"/>
            <person name="Haridas S."/>
            <person name="Hensen N."/>
            <person name="Bonometti L."/>
            <person name="Westerberg I."/>
            <person name="Brannstrom I.O."/>
            <person name="Guillou S."/>
            <person name="Cros-Aarteil S."/>
            <person name="Calhoun S."/>
            <person name="Kuo A."/>
            <person name="Mondo S."/>
            <person name="Pangilinan J."/>
            <person name="Riley R."/>
            <person name="Labutti K."/>
            <person name="Andreopoulos B."/>
            <person name="Lipzen A."/>
            <person name="Chen C."/>
            <person name="Yanf M."/>
            <person name="Daum C."/>
            <person name="Ng V."/>
            <person name="Clum A."/>
            <person name="Steindorff A."/>
            <person name="Ohm R."/>
            <person name="Martin F."/>
            <person name="Silar P."/>
            <person name="Natvig D."/>
            <person name="Lalanne C."/>
            <person name="Gautier V."/>
            <person name="Ament-Velasquez S.L."/>
            <person name="Kruys A."/>
            <person name="Hutchinson M.I."/>
            <person name="Powell A.J."/>
            <person name="Barry K."/>
            <person name="Miller A.N."/>
            <person name="Grigoriev I.V."/>
            <person name="Debuchy R."/>
            <person name="Gladieux P."/>
            <person name="Thoren M.H."/>
            <person name="Johannesson H."/>
        </authorList>
    </citation>
    <scope>NUCLEOTIDE SEQUENCE</scope>
    <source>
        <strain evidence="2">SMH4131-1</strain>
    </source>
</reference>
<dbReference type="Gene3D" id="3.40.50.150">
    <property type="entry name" value="Vaccinia Virus protein VP39"/>
    <property type="match status" value="1"/>
</dbReference>
<dbReference type="InterPro" id="IPR029063">
    <property type="entry name" value="SAM-dependent_MTases_sf"/>
</dbReference>
<dbReference type="PANTHER" id="PTHR43591">
    <property type="entry name" value="METHYLTRANSFERASE"/>
    <property type="match status" value="1"/>
</dbReference>
<protein>
    <submittedName>
        <fullName evidence="2">Sam dependent methyltransferase</fullName>
    </submittedName>
</protein>
<dbReference type="CDD" id="cd02440">
    <property type="entry name" value="AdoMet_MTases"/>
    <property type="match status" value="1"/>
</dbReference>
<comment type="caution">
    <text evidence="2">The sequence shown here is derived from an EMBL/GenBank/DDBJ whole genome shotgun (WGS) entry which is preliminary data.</text>
</comment>
<gene>
    <name evidence="2" type="ORF">B0T19DRAFT_479971</name>
</gene>
<comment type="similarity">
    <text evidence="1">Belongs to the methyltransferase superfamily. LaeA methyltransferase family.</text>
</comment>
<dbReference type="SUPFAM" id="SSF53335">
    <property type="entry name" value="S-adenosyl-L-methionine-dependent methyltransferases"/>
    <property type="match status" value="1"/>
</dbReference>
<proteinExistence type="inferred from homology"/>
<dbReference type="Proteomes" id="UP001286456">
    <property type="component" value="Unassembled WGS sequence"/>
</dbReference>
<keyword evidence="2" id="KW-0489">Methyltransferase</keyword>
<dbReference type="GO" id="GO:0032259">
    <property type="term" value="P:methylation"/>
    <property type="evidence" value="ECO:0007669"/>
    <property type="project" value="UniProtKB-KW"/>
</dbReference>
<dbReference type="Pfam" id="PF13489">
    <property type="entry name" value="Methyltransf_23"/>
    <property type="match status" value="1"/>
</dbReference>
<evidence type="ECO:0000256" key="1">
    <source>
        <dbReference type="ARBA" id="ARBA00038158"/>
    </source>
</evidence>
<keyword evidence="3" id="KW-1185">Reference proteome</keyword>
<keyword evidence="2" id="KW-0808">Transferase</keyword>
<evidence type="ECO:0000313" key="3">
    <source>
        <dbReference type="Proteomes" id="UP001286456"/>
    </source>
</evidence>
<name>A0AAE0J267_9PEZI</name>
<organism evidence="2 3">
    <name type="scientific">Cercophora scortea</name>
    <dbReference type="NCBI Taxonomy" id="314031"/>
    <lineage>
        <taxon>Eukaryota</taxon>
        <taxon>Fungi</taxon>
        <taxon>Dikarya</taxon>
        <taxon>Ascomycota</taxon>
        <taxon>Pezizomycotina</taxon>
        <taxon>Sordariomycetes</taxon>
        <taxon>Sordariomycetidae</taxon>
        <taxon>Sordariales</taxon>
        <taxon>Lasiosphaeriaceae</taxon>
        <taxon>Cercophora</taxon>
    </lineage>
</organism>
<dbReference type="GO" id="GO:0008168">
    <property type="term" value="F:methyltransferase activity"/>
    <property type="evidence" value="ECO:0007669"/>
    <property type="project" value="UniProtKB-KW"/>
</dbReference>